<sequence length="136" mass="14815">RACQSFCCSSPRSPFNALDPCGATPLQLRFLSKLPQMLFTGSRVESEDSSPVKLVLFDTDANKIVSSGPLSSLKIQIVPLDGDFSPDDDEDWPLVAGDLMVVLKDGVGDLGEVFFTDNSSWRRSRTFRLGAQAVSK</sequence>
<name>A0A699STX0_TANCI</name>
<feature type="domain" description="Calmodulin binding protein-like N-terminal" evidence="1">
    <location>
        <begin position="26"/>
        <end position="92"/>
    </location>
</feature>
<dbReference type="Pfam" id="PF07887">
    <property type="entry name" value="Calmodulin_bind"/>
    <property type="match status" value="2"/>
</dbReference>
<dbReference type="AlphaFoldDB" id="A0A699STX0"/>
<dbReference type="GO" id="GO:0003700">
    <property type="term" value="F:DNA-binding transcription factor activity"/>
    <property type="evidence" value="ECO:0007669"/>
    <property type="project" value="TreeGrafter"/>
</dbReference>
<dbReference type="EMBL" id="BKCJ011185237">
    <property type="protein sequence ID" value="GFD00498.1"/>
    <property type="molecule type" value="Genomic_DNA"/>
</dbReference>
<feature type="domain" description="Calmodulin binding protein-like N-terminal" evidence="1">
    <location>
        <begin position="93"/>
        <end position="135"/>
    </location>
</feature>
<dbReference type="GO" id="GO:0005634">
    <property type="term" value="C:nucleus"/>
    <property type="evidence" value="ECO:0007669"/>
    <property type="project" value="TreeGrafter"/>
</dbReference>
<evidence type="ECO:0000313" key="2">
    <source>
        <dbReference type="EMBL" id="GFD00498.1"/>
    </source>
</evidence>
<dbReference type="GO" id="GO:0043565">
    <property type="term" value="F:sequence-specific DNA binding"/>
    <property type="evidence" value="ECO:0007669"/>
    <property type="project" value="TreeGrafter"/>
</dbReference>
<gene>
    <name evidence="2" type="ORF">Tci_872467</name>
</gene>
<dbReference type="GO" id="GO:0080142">
    <property type="term" value="P:regulation of salicylic acid biosynthetic process"/>
    <property type="evidence" value="ECO:0007669"/>
    <property type="project" value="TreeGrafter"/>
</dbReference>
<dbReference type="InterPro" id="IPR046831">
    <property type="entry name" value="Calmodulin_bind_N"/>
</dbReference>
<dbReference type="PANTHER" id="PTHR31713">
    <property type="entry name" value="OS02G0177800 PROTEIN"/>
    <property type="match status" value="1"/>
</dbReference>
<proteinExistence type="predicted"/>
<accession>A0A699STX0</accession>
<evidence type="ECO:0000259" key="1">
    <source>
        <dbReference type="Pfam" id="PF07887"/>
    </source>
</evidence>
<protein>
    <submittedName>
        <fullName evidence="2">Calmodulin-binding protein 60 B-like</fullName>
    </submittedName>
</protein>
<reference evidence="2" key="1">
    <citation type="journal article" date="2019" name="Sci. Rep.">
        <title>Draft genome of Tanacetum cinerariifolium, the natural source of mosquito coil.</title>
        <authorList>
            <person name="Yamashiro T."/>
            <person name="Shiraishi A."/>
            <person name="Satake H."/>
            <person name="Nakayama K."/>
        </authorList>
    </citation>
    <scope>NUCLEOTIDE SEQUENCE</scope>
</reference>
<comment type="caution">
    <text evidence="2">The sequence shown here is derived from an EMBL/GenBank/DDBJ whole genome shotgun (WGS) entry which is preliminary data.</text>
</comment>
<feature type="non-terminal residue" evidence="2">
    <location>
        <position position="136"/>
    </location>
</feature>
<dbReference type="PANTHER" id="PTHR31713:SF43">
    <property type="entry name" value="CALMODULIN-BINDING PROTEIN 60 G"/>
    <property type="match status" value="1"/>
</dbReference>
<feature type="non-terminal residue" evidence="2">
    <location>
        <position position="1"/>
    </location>
</feature>
<dbReference type="InterPro" id="IPR012416">
    <property type="entry name" value="CBP60"/>
</dbReference>
<dbReference type="GO" id="GO:0005516">
    <property type="term" value="F:calmodulin binding"/>
    <property type="evidence" value="ECO:0007669"/>
    <property type="project" value="InterPro"/>
</dbReference>
<organism evidence="2">
    <name type="scientific">Tanacetum cinerariifolium</name>
    <name type="common">Dalmatian daisy</name>
    <name type="synonym">Chrysanthemum cinerariifolium</name>
    <dbReference type="NCBI Taxonomy" id="118510"/>
    <lineage>
        <taxon>Eukaryota</taxon>
        <taxon>Viridiplantae</taxon>
        <taxon>Streptophyta</taxon>
        <taxon>Embryophyta</taxon>
        <taxon>Tracheophyta</taxon>
        <taxon>Spermatophyta</taxon>
        <taxon>Magnoliopsida</taxon>
        <taxon>eudicotyledons</taxon>
        <taxon>Gunneridae</taxon>
        <taxon>Pentapetalae</taxon>
        <taxon>asterids</taxon>
        <taxon>campanulids</taxon>
        <taxon>Asterales</taxon>
        <taxon>Asteraceae</taxon>
        <taxon>Asteroideae</taxon>
        <taxon>Anthemideae</taxon>
        <taxon>Anthemidinae</taxon>
        <taxon>Tanacetum</taxon>
    </lineage>
</organism>